<keyword evidence="1" id="KW-0732">Signal</keyword>
<evidence type="ECO:0000256" key="1">
    <source>
        <dbReference type="SAM" id="SignalP"/>
    </source>
</evidence>
<dbReference type="Proteomes" id="UP000095495">
    <property type="component" value="Unassembled WGS sequence"/>
</dbReference>
<feature type="signal peptide" evidence="1">
    <location>
        <begin position="1"/>
        <end position="27"/>
    </location>
</feature>
<dbReference type="RefSeq" id="WP_055263434.1">
    <property type="nucleotide sequence ID" value="NZ_CYXV01000012.1"/>
</dbReference>
<feature type="domain" description="BIG2" evidence="2">
    <location>
        <begin position="249"/>
        <end position="285"/>
    </location>
</feature>
<dbReference type="SUPFAM" id="SSF49373">
    <property type="entry name" value="Invasin/intimin cell-adhesion fragments"/>
    <property type="match status" value="1"/>
</dbReference>
<dbReference type="EMBL" id="CYXV01000012">
    <property type="protein sequence ID" value="CUN08309.1"/>
    <property type="molecule type" value="Genomic_DNA"/>
</dbReference>
<protein>
    <submittedName>
        <fullName evidence="3">Bacterial Ig-like domain (Group 2)</fullName>
    </submittedName>
</protein>
<dbReference type="Gene3D" id="3.90.1720.10">
    <property type="entry name" value="endopeptidase domain like (from Nostoc punctiforme)"/>
    <property type="match status" value="1"/>
</dbReference>
<dbReference type="InterPro" id="IPR003343">
    <property type="entry name" value="Big_2"/>
</dbReference>
<accession>A0A173U0T7</accession>
<dbReference type="InterPro" id="IPR008964">
    <property type="entry name" value="Invasin/intimin_cell_adhesion"/>
</dbReference>
<gene>
    <name evidence="3" type="ORF">ERS852420_02581</name>
</gene>
<dbReference type="Pfam" id="PF02368">
    <property type="entry name" value="Big_2"/>
    <property type="match status" value="1"/>
</dbReference>
<name>A0A173U0T7_9FIRM</name>
<sequence length="446" mass="50099">MKQTIKYPCFVFLCLLVIFGKHTEASAAVRDITVADDDQIKVEVCVGDTGRIVVTGDSSRIVGYEYLTSAMDDSELITMDANGTFTVKAKGEENIFVYGHDENEEDIFYAKITLIIHSDMSGVTLKKSSITAYLPRSYQDTKNTYYKRADINIPVNSTELLDEYERHTSFQYTSSLDGTDDVWVSAELRNNTIELSIEATKSCKMEITFTIEGKTFVIPVKVKVVELSSYGCLLEKRHIKKLRVKGCSEKIVWKSFDSKIASVSKNGVVKGKKIGNVLISAKLGDQYVGCVVSVTTAQIKKVCARASYMGKNWKYSQAKRGQTGYYDCSSLVWKAYKPYTKINFGSAAYPGTTKTESAWCRDHGKLLKGGFSWKKLKQMKFNPGDIVFKSEDSSHPYATTYHVEMLTGYVCYRFDKNGEPWIEPLWATRDSDYGAEEGALMARPTK</sequence>
<organism evidence="3 4">
    <name type="scientific">Roseburia faecis</name>
    <dbReference type="NCBI Taxonomy" id="301302"/>
    <lineage>
        <taxon>Bacteria</taxon>
        <taxon>Bacillati</taxon>
        <taxon>Bacillota</taxon>
        <taxon>Clostridia</taxon>
        <taxon>Lachnospirales</taxon>
        <taxon>Lachnospiraceae</taxon>
        <taxon>Roseburia</taxon>
    </lineage>
</organism>
<evidence type="ECO:0000313" key="3">
    <source>
        <dbReference type="EMBL" id="CUN08309.1"/>
    </source>
</evidence>
<proteinExistence type="predicted"/>
<feature type="chain" id="PRO_5008012711" evidence="1">
    <location>
        <begin position="28"/>
        <end position="446"/>
    </location>
</feature>
<dbReference type="AlphaFoldDB" id="A0A173U0T7"/>
<reference evidence="3 4" key="1">
    <citation type="submission" date="2015-09" db="EMBL/GenBank/DDBJ databases">
        <authorList>
            <consortium name="Pathogen Informatics"/>
        </authorList>
    </citation>
    <scope>NUCLEOTIDE SEQUENCE [LARGE SCALE GENOMIC DNA]</scope>
    <source>
        <strain evidence="3 4">2789STDY5608863</strain>
    </source>
</reference>
<evidence type="ECO:0000313" key="4">
    <source>
        <dbReference type="Proteomes" id="UP000095495"/>
    </source>
</evidence>
<evidence type="ECO:0000259" key="2">
    <source>
        <dbReference type="Pfam" id="PF02368"/>
    </source>
</evidence>
<dbReference type="Gene3D" id="2.60.40.1080">
    <property type="match status" value="1"/>
</dbReference>